<accession>A0A420WIF8</accession>
<dbReference type="PANTHER" id="PTHR33529">
    <property type="entry name" value="SLR0882 PROTEIN-RELATED"/>
    <property type="match status" value="1"/>
</dbReference>
<dbReference type="GO" id="GO:0055085">
    <property type="term" value="P:transmembrane transport"/>
    <property type="evidence" value="ECO:0007669"/>
    <property type="project" value="InterPro"/>
</dbReference>
<protein>
    <submittedName>
        <fullName evidence="7">Lipopolysaccharide export system permease protein</fullName>
    </submittedName>
</protein>
<feature type="transmembrane region" description="Helical" evidence="6">
    <location>
        <begin position="69"/>
        <end position="86"/>
    </location>
</feature>
<dbReference type="InterPro" id="IPR030923">
    <property type="entry name" value="LptG"/>
</dbReference>
<dbReference type="EMBL" id="RBIG01000002">
    <property type="protein sequence ID" value="RKQ70695.1"/>
    <property type="molecule type" value="Genomic_DNA"/>
</dbReference>
<dbReference type="GO" id="GO:0043190">
    <property type="term" value="C:ATP-binding cassette (ABC) transporter complex"/>
    <property type="evidence" value="ECO:0007669"/>
    <property type="project" value="InterPro"/>
</dbReference>
<keyword evidence="4 6" id="KW-1133">Transmembrane helix</keyword>
<dbReference type="Proteomes" id="UP000277424">
    <property type="component" value="Unassembled WGS sequence"/>
</dbReference>
<reference evidence="7 8" key="1">
    <citation type="submission" date="2018-10" db="EMBL/GenBank/DDBJ databases">
        <title>Comparative analysis of microorganisms from saline springs in Andes Mountain Range, Colombia.</title>
        <authorList>
            <person name="Rubin E."/>
        </authorList>
    </citation>
    <scope>NUCLEOTIDE SEQUENCE [LARGE SCALE GENOMIC DNA]</scope>
    <source>
        <strain evidence="7 8">USBA 36</strain>
    </source>
</reference>
<evidence type="ECO:0000313" key="7">
    <source>
        <dbReference type="EMBL" id="RKQ70695.1"/>
    </source>
</evidence>
<dbReference type="InterPro" id="IPR005495">
    <property type="entry name" value="LptG/LptF_permease"/>
</dbReference>
<evidence type="ECO:0000313" key="8">
    <source>
        <dbReference type="Proteomes" id="UP000277424"/>
    </source>
</evidence>
<dbReference type="OrthoDB" id="9798468at2"/>
<dbReference type="PANTHER" id="PTHR33529:SF2">
    <property type="entry name" value="LIPOPOLYSACCHARIDE EXPORT SYSTEM PERMEASE PROTEIN LPTG"/>
    <property type="match status" value="1"/>
</dbReference>
<proteinExistence type="predicted"/>
<evidence type="ECO:0000256" key="1">
    <source>
        <dbReference type="ARBA" id="ARBA00004651"/>
    </source>
</evidence>
<evidence type="ECO:0000256" key="6">
    <source>
        <dbReference type="SAM" id="Phobius"/>
    </source>
</evidence>
<feature type="transmembrane region" description="Helical" evidence="6">
    <location>
        <begin position="20"/>
        <end position="38"/>
    </location>
</feature>
<gene>
    <name evidence="7" type="ORF">BCL74_2645</name>
</gene>
<feature type="transmembrane region" description="Helical" evidence="6">
    <location>
        <begin position="280"/>
        <end position="302"/>
    </location>
</feature>
<evidence type="ECO:0000256" key="2">
    <source>
        <dbReference type="ARBA" id="ARBA00022475"/>
    </source>
</evidence>
<keyword evidence="3 6" id="KW-0812">Transmembrane</keyword>
<dbReference type="NCBIfam" id="TIGR04408">
    <property type="entry name" value="LptG_lptG"/>
    <property type="match status" value="1"/>
</dbReference>
<dbReference type="GO" id="GO:0015920">
    <property type="term" value="P:lipopolysaccharide transport"/>
    <property type="evidence" value="ECO:0007669"/>
    <property type="project" value="TreeGrafter"/>
</dbReference>
<comment type="caution">
    <text evidence="7">The sequence shown here is derived from an EMBL/GenBank/DDBJ whole genome shotgun (WGS) entry which is preliminary data.</text>
</comment>
<keyword evidence="5 6" id="KW-0472">Membrane</keyword>
<keyword evidence="2" id="KW-1003">Cell membrane</keyword>
<evidence type="ECO:0000256" key="3">
    <source>
        <dbReference type="ARBA" id="ARBA00022692"/>
    </source>
</evidence>
<dbReference type="AlphaFoldDB" id="A0A420WIF8"/>
<name>A0A420WIF8_9PROT</name>
<dbReference type="Pfam" id="PF03739">
    <property type="entry name" value="LptF_LptG"/>
    <property type="match status" value="1"/>
</dbReference>
<sequence length="369" mass="41093">MAAMRTRLSLTLSLYFARNFLLQFAGVFLSILLVVLIGDTVELLRRSASHEDVGLQTVLAMALLKQPNMAQIILPFAMLFAALLSFTRLTRTQELVVTRAAGISVWQFLFPALMCALLIGGFRVTLFNPFASILTARYEFLERTHLDWSSNLLAVSDTGLWLRQSTPDGSSILHAQGVDQTSQEFQGIIVFLYNKEERFTGRIDAMRGRLVPGAWEFSDVSIRDEGQQARLLDSYRLPTDLTLENLQESFAAPETMSFWELPRFIEILEHAGFSAQKHRLYLHSLLASPFLLCAMVLVAATFSLRLTRHGGTLAIASGGLLVGFILYFFSDLIYALGLSGRIPVTLSAWTPATVSLLFGVSMLFHLEDG</sequence>
<organism evidence="7 8">
    <name type="scientific">Oceanibaculum indicum</name>
    <dbReference type="NCBI Taxonomy" id="526216"/>
    <lineage>
        <taxon>Bacteria</taxon>
        <taxon>Pseudomonadati</taxon>
        <taxon>Pseudomonadota</taxon>
        <taxon>Alphaproteobacteria</taxon>
        <taxon>Rhodospirillales</taxon>
        <taxon>Oceanibaculaceae</taxon>
        <taxon>Oceanibaculum</taxon>
    </lineage>
</organism>
<evidence type="ECO:0000256" key="4">
    <source>
        <dbReference type="ARBA" id="ARBA00022989"/>
    </source>
</evidence>
<feature type="transmembrane region" description="Helical" evidence="6">
    <location>
        <begin position="346"/>
        <end position="366"/>
    </location>
</feature>
<comment type="subcellular location">
    <subcellularLocation>
        <location evidence="1">Cell membrane</location>
        <topology evidence="1">Multi-pass membrane protein</topology>
    </subcellularLocation>
</comment>
<feature type="transmembrane region" description="Helical" evidence="6">
    <location>
        <begin position="106"/>
        <end position="127"/>
    </location>
</feature>
<feature type="transmembrane region" description="Helical" evidence="6">
    <location>
        <begin position="314"/>
        <end position="334"/>
    </location>
</feature>
<evidence type="ECO:0000256" key="5">
    <source>
        <dbReference type="ARBA" id="ARBA00023136"/>
    </source>
</evidence>
<dbReference type="RefSeq" id="WP_121220634.1">
    <property type="nucleotide sequence ID" value="NZ_RBIG01000002.1"/>
</dbReference>